<accession>A0A4U5QWA7</accession>
<dbReference type="EMBL" id="RCHU01000101">
    <property type="protein sequence ID" value="TKS15001.1"/>
    <property type="molecule type" value="Genomic_DNA"/>
</dbReference>
<organism evidence="5">
    <name type="scientific">Populus alba</name>
    <name type="common">White poplar</name>
    <dbReference type="NCBI Taxonomy" id="43335"/>
    <lineage>
        <taxon>Eukaryota</taxon>
        <taxon>Viridiplantae</taxon>
        <taxon>Streptophyta</taxon>
        <taxon>Embryophyta</taxon>
        <taxon>Tracheophyta</taxon>
        <taxon>Spermatophyta</taxon>
        <taxon>Magnoliopsida</taxon>
        <taxon>eudicotyledons</taxon>
        <taxon>Gunneridae</taxon>
        <taxon>Pentapetalae</taxon>
        <taxon>rosids</taxon>
        <taxon>fabids</taxon>
        <taxon>Malpighiales</taxon>
        <taxon>Salicaceae</taxon>
        <taxon>Saliceae</taxon>
        <taxon>Populus</taxon>
    </lineage>
</organism>
<dbReference type="PANTHER" id="PTHR43859">
    <property type="entry name" value="ACYL-ACTIVATING ENZYME"/>
    <property type="match status" value="1"/>
</dbReference>
<keyword evidence="2" id="KW-0436">Ligase</keyword>
<protein>
    <recommendedName>
        <fullName evidence="6">RNase H type-1 domain-containing protein</fullName>
    </recommendedName>
</protein>
<keyword evidence="3" id="KW-0547">Nucleotide-binding</keyword>
<proteinExistence type="inferred from homology"/>
<dbReference type="GO" id="GO:0005524">
    <property type="term" value="F:ATP binding"/>
    <property type="evidence" value="ECO:0007669"/>
    <property type="project" value="UniProtKB-KW"/>
</dbReference>
<dbReference type="AlphaFoldDB" id="A0A4U5QWA7"/>
<evidence type="ECO:0008006" key="6">
    <source>
        <dbReference type="Google" id="ProtNLM"/>
    </source>
</evidence>
<comment type="caution">
    <text evidence="5">The sequence shown here is derived from an EMBL/GenBank/DDBJ whole genome shotgun (WGS) entry which is preliminary data.</text>
</comment>
<reference evidence="5" key="1">
    <citation type="submission" date="2018-10" db="EMBL/GenBank/DDBJ databases">
        <title>Population genomic analysis revealed the cold adaptation of white poplar.</title>
        <authorList>
            <person name="Liu Y.-J."/>
        </authorList>
    </citation>
    <scope>NUCLEOTIDE SEQUENCE [LARGE SCALE GENOMIC DNA]</scope>
    <source>
        <strain evidence="5">PAL-ZL1</strain>
    </source>
</reference>
<dbReference type="SUPFAM" id="SSF56801">
    <property type="entry name" value="Acetyl-CoA synthetase-like"/>
    <property type="match status" value="1"/>
</dbReference>
<dbReference type="GO" id="GO:0016874">
    <property type="term" value="F:ligase activity"/>
    <property type="evidence" value="ECO:0007669"/>
    <property type="project" value="UniProtKB-KW"/>
</dbReference>
<dbReference type="Gene3D" id="3.40.50.980">
    <property type="match status" value="1"/>
</dbReference>
<dbReference type="PANTHER" id="PTHR43859:SF7">
    <property type="entry name" value="ACETATE_BUTYRATE--COA LIGASE AAE7, PEROXISOMAL"/>
    <property type="match status" value="1"/>
</dbReference>
<evidence type="ECO:0000256" key="1">
    <source>
        <dbReference type="ARBA" id="ARBA00006432"/>
    </source>
</evidence>
<keyword evidence="4" id="KW-0067">ATP-binding</keyword>
<evidence type="ECO:0000313" key="5">
    <source>
        <dbReference type="EMBL" id="TKS15001.1"/>
    </source>
</evidence>
<gene>
    <name evidence="5" type="ORF">D5086_0000036680</name>
</gene>
<dbReference type="STRING" id="43335.A0A4U5QWA7"/>
<comment type="similarity">
    <text evidence="1">Belongs to the ATP-dependent AMP-binding enzyme family.</text>
</comment>
<sequence>MDSSWLGVSPHGFATGVGWTDAIAAELWAVEKELDLAWHLGCRAVLLEIDFKHVIGYSPFTETLSFIFSEMYYNNEYFYSSLFLSRLCLMCLAYFKFENHDRADGVCFCIVSVGSVAVIAPNAPAVYETYFGVPMAGAVVNCVNIRLNAETVVFLLGDKSCDPKSLTFALGRGAIEYKNFLESGDSRGRVAEHCFGLYFWYNSHPQRSVTEPPRSISHVLEQSYYLEDE</sequence>
<evidence type="ECO:0000256" key="3">
    <source>
        <dbReference type="ARBA" id="ARBA00022741"/>
    </source>
</evidence>
<evidence type="ECO:0000256" key="2">
    <source>
        <dbReference type="ARBA" id="ARBA00022598"/>
    </source>
</evidence>
<name>A0A4U5QWA7_POPAL</name>
<evidence type="ECO:0000256" key="4">
    <source>
        <dbReference type="ARBA" id="ARBA00022840"/>
    </source>
</evidence>